<keyword evidence="2" id="KW-1185">Reference proteome</keyword>
<dbReference type="EMBL" id="MU795021">
    <property type="protein sequence ID" value="KAJ3812495.1"/>
    <property type="molecule type" value="Genomic_DNA"/>
</dbReference>
<sequence length="369" mass="41782">MLGFLTRLRSLSSVARFYNTPVPSEAHLQFQIQDVLNGRYKILQCLGRGQEATVWLAQDATAPRENVAIKVLTDHVTSLQNVHAFELRVMERISHLPPTHPGVPHLLSLHDHFTSHGPQGSEHLCIVNDALGPSILELQSSVEGHRLSSTVVKHVTRQLLRALQALHDCNTVHNRFPDIKMDNILFRIPEDCFDTEHVLKGENAVPIDYGTAMPLESQSDRLIQPEALLSPEVLLGCPWNTKADIWNLSCIVFELLTGQRLFVPRPIGSYSAEQYHSARIFDILVDNHEIERSASYFSHGLHYTTFFNERHGLRLSIGSDHRESLQRILEIYNVYDAALLELPTAMLQVHPDDRPTAAQSEATSWFDYQ</sequence>
<evidence type="ECO:0000313" key="2">
    <source>
        <dbReference type="Proteomes" id="UP001163835"/>
    </source>
</evidence>
<protein>
    <submittedName>
        <fullName evidence="1">Kinase-like protein</fullName>
    </submittedName>
</protein>
<name>A0ACC1U696_9AGAR</name>
<accession>A0ACC1U696</accession>
<proteinExistence type="predicted"/>
<reference evidence="1" key="1">
    <citation type="submission" date="2022-09" db="EMBL/GenBank/DDBJ databases">
        <title>A Global Phylogenomic Analysis of the Shiitake Genus Lentinula.</title>
        <authorList>
            <consortium name="DOE Joint Genome Institute"/>
            <person name="Sierra-Patev S."/>
            <person name="Min B."/>
            <person name="Naranjo-Ortiz M."/>
            <person name="Looney B."/>
            <person name="Konkel Z."/>
            <person name="Slot J.C."/>
            <person name="Sakamoto Y."/>
            <person name="Steenwyk J.L."/>
            <person name="Rokas A."/>
            <person name="Carro J."/>
            <person name="Camarero S."/>
            <person name="Ferreira P."/>
            <person name="Molpeceres G."/>
            <person name="Ruiz-Duenas F.J."/>
            <person name="Serrano A."/>
            <person name="Henrissat B."/>
            <person name="Drula E."/>
            <person name="Hughes K.W."/>
            <person name="Mata J.L."/>
            <person name="Ishikawa N.K."/>
            <person name="Vargas-Isla R."/>
            <person name="Ushijima S."/>
            <person name="Smith C.A."/>
            <person name="Ahrendt S."/>
            <person name="Andreopoulos W."/>
            <person name="He G."/>
            <person name="Labutti K."/>
            <person name="Lipzen A."/>
            <person name="Ng V."/>
            <person name="Riley R."/>
            <person name="Sandor L."/>
            <person name="Barry K."/>
            <person name="Martinez A.T."/>
            <person name="Xiao Y."/>
            <person name="Gibbons J.G."/>
            <person name="Terashima K."/>
            <person name="Grigoriev I.V."/>
            <person name="Hibbett D.S."/>
        </authorList>
    </citation>
    <scope>NUCLEOTIDE SEQUENCE</scope>
    <source>
        <strain evidence="1">TMI1499</strain>
    </source>
</reference>
<evidence type="ECO:0000313" key="1">
    <source>
        <dbReference type="EMBL" id="KAJ3812495.1"/>
    </source>
</evidence>
<dbReference type="Proteomes" id="UP001163835">
    <property type="component" value="Unassembled WGS sequence"/>
</dbReference>
<organism evidence="1 2">
    <name type="scientific">Lentinula aff. lateritia</name>
    <dbReference type="NCBI Taxonomy" id="2804960"/>
    <lineage>
        <taxon>Eukaryota</taxon>
        <taxon>Fungi</taxon>
        <taxon>Dikarya</taxon>
        <taxon>Basidiomycota</taxon>
        <taxon>Agaricomycotina</taxon>
        <taxon>Agaricomycetes</taxon>
        <taxon>Agaricomycetidae</taxon>
        <taxon>Agaricales</taxon>
        <taxon>Marasmiineae</taxon>
        <taxon>Omphalotaceae</taxon>
        <taxon>Lentinula</taxon>
    </lineage>
</organism>
<gene>
    <name evidence="1" type="ORF">F5876DRAFT_37246</name>
</gene>
<comment type="caution">
    <text evidence="1">The sequence shown here is derived from an EMBL/GenBank/DDBJ whole genome shotgun (WGS) entry which is preliminary data.</text>
</comment>